<protein>
    <submittedName>
        <fullName evidence="8">MliC family protein</fullName>
    </submittedName>
</protein>
<keyword evidence="2" id="KW-0472">Membrane</keyword>
<evidence type="ECO:0000256" key="1">
    <source>
        <dbReference type="ARBA" id="ARBA00022729"/>
    </source>
</evidence>
<dbReference type="Gene3D" id="2.40.128.200">
    <property type="match status" value="1"/>
</dbReference>
<keyword evidence="1 6" id="KW-0732">Signal</keyword>
<dbReference type="EMBL" id="JACCJZ010000017">
    <property type="protein sequence ID" value="NYZ63295.1"/>
    <property type="molecule type" value="Genomic_DNA"/>
</dbReference>
<dbReference type="Proteomes" id="UP000589896">
    <property type="component" value="Unassembled WGS sequence"/>
</dbReference>
<evidence type="ECO:0000313" key="8">
    <source>
        <dbReference type="EMBL" id="NYZ63295.1"/>
    </source>
</evidence>
<evidence type="ECO:0000259" key="7">
    <source>
        <dbReference type="Pfam" id="PF09864"/>
    </source>
</evidence>
<feature type="region of interest" description="Disordered" evidence="5">
    <location>
        <begin position="25"/>
        <end position="57"/>
    </location>
</feature>
<dbReference type="RefSeq" id="WP_180545496.1">
    <property type="nucleotide sequence ID" value="NZ_JACCJZ010000017.1"/>
</dbReference>
<dbReference type="InterPro" id="IPR018660">
    <property type="entry name" value="MliC"/>
</dbReference>
<organism evidence="8 9">
    <name type="scientific">Luteimonas deserti</name>
    <dbReference type="NCBI Taxonomy" id="2752306"/>
    <lineage>
        <taxon>Bacteria</taxon>
        <taxon>Pseudomonadati</taxon>
        <taxon>Pseudomonadota</taxon>
        <taxon>Gammaproteobacteria</taxon>
        <taxon>Lysobacterales</taxon>
        <taxon>Lysobacteraceae</taxon>
        <taxon>Luteimonas</taxon>
    </lineage>
</organism>
<dbReference type="Pfam" id="PF09864">
    <property type="entry name" value="MliC"/>
    <property type="match status" value="1"/>
</dbReference>
<gene>
    <name evidence="8" type="ORF">H0E82_11030</name>
</gene>
<name>A0A7Z0QUJ4_9GAMM</name>
<evidence type="ECO:0000256" key="3">
    <source>
        <dbReference type="ARBA" id="ARBA00023139"/>
    </source>
</evidence>
<evidence type="ECO:0000256" key="4">
    <source>
        <dbReference type="ARBA" id="ARBA00023288"/>
    </source>
</evidence>
<dbReference type="InterPro" id="IPR036328">
    <property type="entry name" value="MliC_sf"/>
</dbReference>
<keyword evidence="3" id="KW-0564">Palmitate</keyword>
<keyword evidence="9" id="KW-1185">Reference proteome</keyword>
<accession>A0A7Z0QUJ4</accession>
<dbReference type="SUPFAM" id="SSF141488">
    <property type="entry name" value="YdhA-like"/>
    <property type="match status" value="1"/>
</dbReference>
<feature type="compositionally biased region" description="Low complexity" evidence="5">
    <location>
        <begin position="28"/>
        <end position="41"/>
    </location>
</feature>
<feature type="domain" description="C-type lysozyme inhibitor" evidence="7">
    <location>
        <begin position="61"/>
        <end position="125"/>
    </location>
</feature>
<feature type="signal peptide" evidence="6">
    <location>
        <begin position="1"/>
        <end position="27"/>
    </location>
</feature>
<proteinExistence type="predicted"/>
<reference evidence="8 9" key="1">
    <citation type="submission" date="2020-07" db="EMBL/GenBank/DDBJ databases">
        <title>isolation of Luteimonas sp. SJ-16.</title>
        <authorList>
            <person name="Huang X.-X."/>
            <person name="Xu L."/>
            <person name="Sun J.-Q."/>
        </authorList>
    </citation>
    <scope>NUCLEOTIDE SEQUENCE [LARGE SCALE GENOMIC DNA]</scope>
    <source>
        <strain evidence="8 9">SJ-16</strain>
    </source>
</reference>
<comment type="caution">
    <text evidence="8">The sequence shown here is derived from an EMBL/GenBank/DDBJ whole genome shotgun (WGS) entry which is preliminary data.</text>
</comment>
<sequence>MHSSVALGLVPVLLALTACGNAPPAPAAPLATTPAASEEPPVTGSLAAREAASEPDATVEYDCEGLRINVATDADGDRVRFVVDGDTLELAREAGPSGRLYVAAEGHRFWAHRDDEARLTLPGQHERNCHRVY</sequence>
<evidence type="ECO:0000313" key="9">
    <source>
        <dbReference type="Proteomes" id="UP000589896"/>
    </source>
</evidence>
<evidence type="ECO:0000256" key="5">
    <source>
        <dbReference type="SAM" id="MobiDB-lite"/>
    </source>
</evidence>
<feature type="chain" id="PRO_5031391502" evidence="6">
    <location>
        <begin position="28"/>
        <end position="133"/>
    </location>
</feature>
<dbReference type="AlphaFoldDB" id="A0A7Z0QUJ4"/>
<evidence type="ECO:0000256" key="2">
    <source>
        <dbReference type="ARBA" id="ARBA00023136"/>
    </source>
</evidence>
<evidence type="ECO:0000256" key="6">
    <source>
        <dbReference type="SAM" id="SignalP"/>
    </source>
</evidence>
<keyword evidence="4" id="KW-0449">Lipoprotein</keyword>